<keyword evidence="2" id="KW-0227">DNA damage</keyword>
<organism evidence="6 7">
    <name type="scientific">Agromyces atrinae</name>
    <dbReference type="NCBI Taxonomy" id="592376"/>
    <lineage>
        <taxon>Bacteria</taxon>
        <taxon>Bacillati</taxon>
        <taxon>Actinomycetota</taxon>
        <taxon>Actinomycetes</taxon>
        <taxon>Micrococcales</taxon>
        <taxon>Microbacteriaceae</taxon>
        <taxon>Agromyces</taxon>
    </lineage>
</organism>
<dbReference type="Proteomes" id="UP000581087">
    <property type="component" value="Unassembled WGS sequence"/>
</dbReference>
<sequence length="526" mass="57177">MTADRTIVLWCPDWPVIAAITAERLSPDAPVALIEKGLVFASSASARREGVIRGLRVREAQYRCPDVIVLPYDVALDARAFEPVLRVVEEAVPAVQVVRPGALAMRARGPARYYGGEAEAARALLATVREAEAVEACVGVADGLLAAEQAARAAIRVPGSDQAQPPVFIVAEGSAASFLAPLPVSLVTTASTATLLHRLGVRSLGEFAALPAADVLRRFGPEGALAHARAGARDGARVVPRSLPPEFEITIDFEPPLDRIDSVAFAIRARADEFIDRMRAVRLVCTGLRVEVHDDRGQVSTRIWLHPRWFSAPEVVDRVRWQLQGSGSERTAGSGESSLGSPIARVHFFPERVDSTGNHEEGLWGSGPDERVHHGLSRVQSILGHEGVLTPTLGGGRMLADRQVLVPWGDRAPAGTADRPWPGRIAELVPSTVYTDRVGVSLRIADGSPLSLDDRGVANGAPESFTDPDYREFAVRAWAGPWPVVERWWDAENARRIHRFQIIDDSGTAWLLVRDGDRWWAEARYD</sequence>
<dbReference type="EMBL" id="JACCBI010000001">
    <property type="protein sequence ID" value="NYD66149.1"/>
    <property type="molecule type" value="Genomic_DNA"/>
</dbReference>
<dbReference type="EMBL" id="SDPM01000004">
    <property type="protein sequence ID" value="RXZ86490.1"/>
    <property type="molecule type" value="Genomic_DNA"/>
</dbReference>
<evidence type="ECO:0000256" key="3">
    <source>
        <dbReference type="ARBA" id="ARBA00025589"/>
    </source>
</evidence>
<evidence type="ECO:0000259" key="4">
    <source>
        <dbReference type="PROSITE" id="PS50173"/>
    </source>
</evidence>
<dbReference type="PROSITE" id="PS50173">
    <property type="entry name" value="UMUC"/>
    <property type="match status" value="1"/>
</dbReference>
<evidence type="ECO:0000313" key="8">
    <source>
        <dbReference type="Proteomes" id="UP000581087"/>
    </source>
</evidence>
<accession>A0A4Q2MBQ1</accession>
<comment type="caution">
    <text evidence="6">The sequence shown here is derived from an EMBL/GenBank/DDBJ whole genome shotgun (WGS) entry which is preliminary data.</text>
</comment>
<dbReference type="Proteomes" id="UP000292686">
    <property type="component" value="Unassembled WGS sequence"/>
</dbReference>
<dbReference type="Gene3D" id="3.30.70.270">
    <property type="match status" value="1"/>
</dbReference>
<feature type="domain" description="UmuC" evidence="4">
    <location>
        <begin position="30"/>
        <end position="154"/>
    </location>
</feature>
<dbReference type="Gene3D" id="3.40.1170.60">
    <property type="match status" value="1"/>
</dbReference>
<name>A0A4Q2MBQ1_9MICO</name>
<dbReference type="OrthoDB" id="5244088at2"/>
<dbReference type="PANTHER" id="PTHR35369">
    <property type="entry name" value="BLR3025 PROTEIN-RELATED"/>
    <property type="match status" value="1"/>
</dbReference>
<dbReference type="InterPro" id="IPR043502">
    <property type="entry name" value="DNA/RNA_pol_sf"/>
</dbReference>
<evidence type="ECO:0000313" key="7">
    <source>
        <dbReference type="Proteomes" id="UP000292686"/>
    </source>
</evidence>
<dbReference type="SUPFAM" id="SSF56672">
    <property type="entry name" value="DNA/RNA polymerases"/>
    <property type="match status" value="1"/>
</dbReference>
<reference evidence="5 8" key="2">
    <citation type="submission" date="2020-07" db="EMBL/GenBank/DDBJ databases">
        <title>Sequencing the genomes of 1000 actinobacteria strains.</title>
        <authorList>
            <person name="Klenk H.-P."/>
        </authorList>
    </citation>
    <scope>NUCLEOTIDE SEQUENCE [LARGE SCALE GENOMIC DNA]</scope>
    <source>
        <strain evidence="5 8">DSM 23870</strain>
    </source>
</reference>
<dbReference type="RefSeq" id="WP_129174199.1">
    <property type="nucleotide sequence ID" value="NZ_JACCBI010000001.1"/>
</dbReference>
<dbReference type="InterPro" id="IPR050356">
    <property type="entry name" value="SulA_CellDiv_inhibitor"/>
</dbReference>
<dbReference type="Pfam" id="PF00817">
    <property type="entry name" value="IMS"/>
    <property type="match status" value="1"/>
</dbReference>
<comment type="function">
    <text evidence="3">Poorly processive, error-prone DNA polymerase involved in untargeted mutagenesis. Copies undamaged DNA at stalled replication forks, which arise in vivo from mismatched or misaligned primer ends. These misaligned primers can be extended by PolIV. Exhibits no 3'-5' exonuclease (proofreading) activity. May be involved in translesional synthesis, in conjunction with the beta clamp from PolIII.</text>
</comment>
<dbReference type="AlphaFoldDB" id="A0A4Q2MBQ1"/>
<gene>
    <name evidence="5" type="ORF">BJ972_000668</name>
    <name evidence="6" type="ORF">ESP50_08790</name>
</gene>
<dbReference type="GO" id="GO:0006281">
    <property type="term" value="P:DNA repair"/>
    <property type="evidence" value="ECO:0007669"/>
    <property type="project" value="InterPro"/>
</dbReference>
<dbReference type="CDD" id="cd03468">
    <property type="entry name" value="PolY_like"/>
    <property type="match status" value="1"/>
</dbReference>
<evidence type="ECO:0000256" key="1">
    <source>
        <dbReference type="ARBA" id="ARBA00010945"/>
    </source>
</evidence>
<proteinExistence type="inferred from homology"/>
<evidence type="ECO:0000313" key="5">
    <source>
        <dbReference type="EMBL" id="NYD66149.1"/>
    </source>
</evidence>
<evidence type="ECO:0000313" key="6">
    <source>
        <dbReference type="EMBL" id="RXZ86490.1"/>
    </source>
</evidence>
<dbReference type="InterPro" id="IPR001126">
    <property type="entry name" value="UmuC"/>
</dbReference>
<keyword evidence="7" id="KW-1185">Reference proteome</keyword>
<evidence type="ECO:0000256" key="2">
    <source>
        <dbReference type="ARBA" id="ARBA00022763"/>
    </source>
</evidence>
<protein>
    <submittedName>
        <fullName evidence="6">DNA polymerase Y family protein</fullName>
    </submittedName>
    <submittedName>
        <fullName evidence="5">Protein ImuB</fullName>
    </submittedName>
</protein>
<reference evidence="6 7" key="1">
    <citation type="submission" date="2019-01" db="EMBL/GenBank/DDBJ databases">
        <title>Agromyces.</title>
        <authorList>
            <person name="Li J."/>
        </authorList>
    </citation>
    <scope>NUCLEOTIDE SEQUENCE [LARGE SCALE GENOMIC DNA]</scope>
    <source>
        <strain evidence="6 7">DSM 23870</strain>
    </source>
</reference>
<dbReference type="PANTHER" id="PTHR35369:SF2">
    <property type="entry name" value="BLR3025 PROTEIN"/>
    <property type="match status" value="1"/>
</dbReference>
<dbReference type="InterPro" id="IPR043128">
    <property type="entry name" value="Rev_trsase/Diguanyl_cyclase"/>
</dbReference>
<comment type="similarity">
    <text evidence="1">Belongs to the DNA polymerase type-Y family.</text>
</comment>